<dbReference type="EMBL" id="MIKG01000001">
    <property type="protein sequence ID" value="RAO65253.1"/>
    <property type="molecule type" value="Genomic_DNA"/>
</dbReference>
<dbReference type="GO" id="GO:0003677">
    <property type="term" value="F:DNA binding"/>
    <property type="evidence" value="ECO:0007669"/>
    <property type="project" value="InterPro"/>
</dbReference>
<dbReference type="PANTHER" id="PTHR47840">
    <property type="entry name" value="ZN(II)2CYS6 TRANSCRIPTION FACTOR (EUROFUNG)-RELATED"/>
    <property type="match status" value="1"/>
</dbReference>
<dbReference type="Proteomes" id="UP000249363">
    <property type="component" value="Unassembled WGS sequence"/>
</dbReference>
<proteinExistence type="predicted"/>
<evidence type="ECO:0000256" key="3">
    <source>
        <dbReference type="ARBA" id="ARBA00023242"/>
    </source>
</evidence>
<dbReference type="GeneID" id="63790482"/>
<dbReference type="Pfam" id="PF04082">
    <property type="entry name" value="Fungal_trans"/>
    <property type="match status" value="1"/>
</dbReference>
<dbReference type="GO" id="GO:0006351">
    <property type="term" value="P:DNA-templated transcription"/>
    <property type="evidence" value="ECO:0007669"/>
    <property type="project" value="InterPro"/>
</dbReference>
<evidence type="ECO:0000256" key="2">
    <source>
        <dbReference type="ARBA" id="ARBA00023163"/>
    </source>
</evidence>
<dbReference type="GO" id="GO:0008270">
    <property type="term" value="F:zinc ion binding"/>
    <property type="evidence" value="ECO:0007669"/>
    <property type="project" value="InterPro"/>
</dbReference>
<evidence type="ECO:0000313" key="6">
    <source>
        <dbReference type="Proteomes" id="UP000249363"/>
    </source>
</evidence>
<gene>
    <name evidence="5" type="ORF">BHQ10_001265</name>
</gene>
<name>A0A364KNX4_TALAM</name>
<evidence type="ECO:0000256" key="1">
    <source>
        <dbReference type="ARBA" id="ARBA00023015"/>
    </source>
</evidence>
<dbReference type="InterPro" id="IPR007219">
    <property type="entry name" value="XnlR_reg_dom"/>
</dbReference>
<dbReference type="OrthoDB" id="5392779at2759"/>
<evidence type="ECO:0000259" key="4">
    <source>
        <dbReference type="SMART" id="SM00906"/>
    </source>
</evidence>
<keyword evidence="2" id="KW-0804">Transcription</keyword>
<dbReference type="STRING" id="1196081.A0A364KNX4"/>
<dbReference type="SMART" id="SM00906">
    <property type="entry name" value="Fungal_trans"/>
    <property type="match status" value="1"/>
</dbReference>
<dbReference type="CDD" id="cd12148">
    <property type="entry name" value="fungal_TF_MHR"/>
    <property type="match status" value="1"/>
</dbReference>
<keyword evidence="1" id="KW-0805">Transcription regulation</keyword>
<keyword evidence="6" id="KW-1185">Reference proteome</keyword>
<comment type="caution">
    <text evidence="5">The sequence shown here is derived from an EMBL/GenBank/DDBJ whole genome shotgun (WGS) entry which is preliminary data.</text>
</comment>
<evidence type="ECO:0000313" key="5">
    <source>
        <dbReference type="EMBL" id="RAO65253.1"/>
    </source>
</evidence>
<keyword evidence="3" id="KW-0539">Nucleus</keyword>
<organism evidence="5 6">
    <name type="scientific">Talaromyces amestolkiae</name>
    <dbReference type="NCBI Taxonomy" id="1196081"/>
    <lineage>
        <taxon>Eukaryota</taxon>
        <taxon>Fungi</taxon>
        <taxon>Dikarya</taxon>
        <taxon>Ascomycota</taxon>
        <taxon>Pezizomycotina</taxon>
        <taxon>Eurotiomycetes</taxon>
        <taxon>Eurotiomycetidae</taxon>
        <taxon>Eurotiales</taxon>
        <taxon>Trichocomaceae</taxon>
        <taxon>Talaromyces</taxon>
        <taxon>Talaromyces sect. Talaromyces</taxon>
    </lineage>
</organism>
<feature type="domain" description="Xylanolytic transcriptional activator regulatory" evidence="4">
    <location>
        <begin position="44"/>
        <end position="121"/>
    </location>
</feature>
<protein>
    <recommendedName>
        <fullName evidence="4">Xylanolytic transcriptional activator regulatory domain-containing protein</fullName>
    </recommendedName>
</protein>
<accession>A0A364KNX4</accession>
<dbReference type="PANTHER" id="PTHR47840:SF1">
    <property type="entry name" value="ZN(II)2CYS6 TRANSCRIPTION FACTOR (EUROFUNG)"/>
    <property type="match status" value="1"/>
</dbReference>
<dbReference type="RefSeq" id="XP_040729770.1">
    <property type="nucleotide sequence ID" value="XM_040873282.1"/>
</dbReference>
<sequence>MSRAFSSATRLVTSNDELVNSLEGIECTMIESMYLNNAGNLRRAWLANRRAMVMAQMMGLHGSVKSSSMFLEEKTRDRIDPDYMWFRIVCSDRYLSLMLGLPQGSPEDTSSDALENFMPVDRMERLESIASGLILQRNRTERTDLVATRKIDKLLLEAAESMPPDWWVSSNFGTIAGNDGKAFEETIRFMMQIAHHHLLVQLHLPYMLLPSSISSNYDYSKLAAANASRAIITQYISFYDSISAPAYCRGIDFIAFIASTTLCLAHIESRRQFKDSVTFFQSLEHQRSGDRGSLERLLAIMERMAGESSDVVARKISSILQPLLDIEDNSFKGSCYQICASEAVEPESRCIGQTKEAVHELRIQIPHYGIIVIEHRPQSHTLPHTSIINPSVLEPIPSHDVVPGQAAPWAFGSLPGLEFDEHDWALQGVDMALFGNLTGQGLS</sequence>
<reference evidence="5 6" key="1">
    <citation type="journal article" date="2017" name="Biotechnol. Biofuels">
        <title>Differential beta-glucosidase expression as a function of carbon source availability in Talaromyces amestolkiae: a genomic and proteomic approach.</title>
        <authorList>
            <person name="de Eugenio L.I."/>
            <person name="Mendez-Liter J.A."/>
            <person name="Nieto-Dominguez M."/>
            <person name="Alonso L."/>
            <person name="Gil-Munoz J."/>
            <person name="Barriuso J."/>
            <person name="Prieto A."/>
            <person name="Martinez M.J."/>
        </authorList>
    </citation>
    <scope>NUCLEOTIDE SEQUENCE [LARGE SCALE GENOMIC DNA]</scope>
    <source>
        <strain evidence="5 6">CIB</strain>
    </source>
</reference>
<dbReference type="AlphaFoldDB" id="A0A364KNX4"/>